<organism evidence="4 5">
    <name type="scientific">Amycolatopsis decaplanina DSM 44594</name>
    <dbReference type="NCBI Taxonomy" id="1284240"/>
    <lineage>
        <taxon>Bacteria</taxon>
        <taxon>Bacillati</taxon>
        <taxon>Actinomycetota</taxon>
        <taxon>Actinomycetes</taxon>
        <taxon>Pseudonocardiales</taxon>
        <taxon>Pseudonocardiaceae</taxon>
        <taxon>Amycolatopsis</taxon>
    </lineage>
</organism>
<dbReference type="Pfam" id="PF00501">
    <property type="entry name" value="AMP-binding"/>
    <property type="match status" value="1"/>
</dbReference>
<dbReference type="InterPro" id="IPR000873">
    <property type="entry name" value="AMP-dep_synth/lig_dom"/>
</dbReference>
<dbReference type="InterPro" id="IPR045851">
    <property type="entry name" value="AMP-bd_C_sf"/>
</dbReference>
<keyword evidence="5" id="KW-1185">Reference proteome</keyword>
<feature type="domain" description="AMP-dependent synthetase/ligase" evidence="2">
    <location>
        <begin position="41"/>
        <end position="303"/>
    </location>
</feature>
<dbReference type="PANTHER" id="PTHR43767">
    <property type="entry name" value="LONG-CHAIN-FATTY-ACID--COA LIGASE"/>
    <property type="match status" value="1"/>
</dbReference>
<dbReference type="RefSeq" id="WP_007035033.1">
    <property type="nucleotide sequence ID" value="NZ_AOHO01000078.1"/>
</dbReference>
<dbReference type="Pfam" id="PF13193">
    <property type="entry name" value="AMP-binding_C"/>
    <property type="match status" value="1"/>
</dbReference>
<evidence type="ECO:0000256" key="1">
    <source>
        <dbReference type="SAM" id="MobiDB-lite"/>
    </source>
</evidence>
<reference evidence="4 5" key="1">
    <citation type="journal article" date="2013" name="Genome Announc.">
        <title>Draft Genome Sequence of Amycolatopsis decaplanina Strain DSM 44594T.</title>
        <authorList>
            <person name="Kaur N."/>
            <person name="Kumar S."/>
            <person name="Bala M."/>
            <person name="Raghava G.P."/>
            <person name="Mayilraj S."/>
        </authorList>
    </citation>
    <scope>NUCLEOTIDE SEQUENCE [LARGE SCALE GENOMIC DNA]</scope>
    <source>
        <strain evidence="4 5">DSM 44594</strain>
    </source>
</reference>
<gene>
    <name evidence="4" type="ORF">H074_36264</name>
</gene>
<dbReference type="CDD" id="cd04433">
    <property type="entry name" value="AFD_class_I"/>
    <property type="match status" value="1"/>
</dbReference>
<dbReference type="GO" id="GO:0016877">
    <property type="term" value="F:ligase activity, forming carbon-sulfur bonds"/>
    <property type="evidence" value="ECO:0007669"/>
    <property type="project" value="UniProtKB-ARBA"/>
</dbReference>
<evidence type="ECO:0000259" key="2">
    <source>
        <dbReference type="Pfam" id="PF00501"/>
    </source>
</evidence>
<proteinExistence type="predicted"/>
<dbReference type="Proteomes" id="UP000054226">
    <property type="component" value="Unassembled WGS sequence"/>
</dbReference>
<dbReference type="SUPFAM" id="SSF56801">
    <property type="entry name" value="Acetyl-CoA synthetase-like"/>
    <property type="match status" value="1"/>
</dbReference>
<evidence type="ECO:0000259" key="3">
    <source>
        <dbReference type="Pfam" id="PF13193"/>
    </source>
</evidence>
<dbReference type="AlphaFoldDB" id="M2YTS9"/>
<evidence type="ECO:0000313" key="4">
    <source>
        <dbReference type="EMBL" id="EME51754.1"/>
    </source>
</evidence>
<feature type="domain" description="AMP-binding enzyme C-terminal" evidence="3">
    <location>
        <begin position="370"/>
        <end position="436"/>
    </location>
</feature>
<dbReference type="InterPro" id="IPR050237">
    <property type="entry name" value="ATP-dep_AMP-bd_enzyme"/>
</dbReference>
<dbReference type="PATRIC" id="fig|1284240.4.peg.7399"/>
<name>M2YTS9_9PSEU</name>
<dbReference type="OrthoDB" id="3802565at2"/>
<accession>M2YTS9</accession>
<dbReference type="PANTHER" id="PTHR43767:SF12">
    <property type="entry name" value="AMP-DEPENDENT SYNTHETASE AND LIGASE"/>
    <property type="match status" value="1"/>
</dbReference>
<feature type="region of interest" description="Disordered" evidence="1">
    <location>
        <begin position="426"/>
        <end position="456"/>
    </location>
</feature>
<dbReference type="InterPro" id="IPR025110">
    <property type="entry name" value="AMP-bd_C"/>
</dbReference>
<dbReference type="InterPro" id="IPR042099">
    <property type="entry name" value="ANL_N_sf"/>
</dbReference>
<dbReference type="Gene3D" id="3.30.300.30">
    <property type="match status" value="1"/>
</dbReference>
<dbReference type="EMBL" id="AOHO01000078">
    <property type="protein sequence ID" value="EME51754.1"/>
    <property type="molecule type" value="Genomic_DNA"/>
</dbReference>
<dbReference type="Gene3D" id="3.40.50.12780">
    <property type="entry name" value="N-terminal domain of ligase-like"/>
    <property type="match status" value="1"/>
</dbReference>
<comment type="caution">
    <text evidence="4">The sequence shown here is derived from an EMBL/GenBank/DDBJ whole genome shotgun (WGS) entry which is preliminary data.</text>
</comment>
<sequence length="456" mass="49178">MSTDTHWVDDLLLSRSEGEFRLGRSLPRSLLREEVGIREEMLRGFGVGPASSVAMRLPPCAEFITIALAAWRCGARLILVDHRVPDFHWERTVEVYGASLTFSSGTYPDGRTVCLPTRLPGGPRTTGHALIQFSSGSTGDFKGIGRHVDDIVAEVTKSASVDGAPMNGEDVVVLTAFAHAYGLFAGLLTALYTGANLIVPDHGTALGIVRTLRGATRPTSVFGVPFHLQMLATVPEPPALPHFERFVWSGEAAPASVCDLVADRYRTRVGQLYGMTETGMISADLDGLLRPSAGVLAPGMEARADHGELLVRLRSSPYVPELATRQGAWQDGWLHTGDAATIDLDGQVHLEGRVDSQVAVGGLKVDLMALERIFAAIEGVRDVVVIHRKAIHAYLVLDVPDALPRISGEADKVLAPHQRPAAYHVVPSLPKTPTGKRIRDPERLSSAAMPTERAIR</sequence>
<evidence type="ECO:0000313" key="5">
    <source>
        <dbReference type="Proteomes" id="UP000054226"/>
    </source>
</evidence>
<keyword evidence="4" id="KW-0436">Ligase</keyword>
<protein>
    <submittedName>
        <fullName evidence="4">AMP-dependent synthetase and ligase</fullName>
    </submittedName>
</protein>